<organism evidence="2 3">
    <name type="scientific">Erwinia aeris</name>
    <dbReference type="NCBI Taxonomy" id="3239803"/>
    <lineage>
        <taxon>Bacteria</taxon>
        <taxon>Pseudomonadati</taxon>
        <taxon>Pseudomonadota</taxon>
        <taxon>Gammaproteobacteria</taxon>
        <taxon>Enterobacterales</taxon>
        <taxon>Erwiniaceae</taxon>
        <taxon>Erwinia</taxon>
    </lineage>
</organism>
<feature type="domain" description="YjiS-like" evidence="1">
    <location>
        <begin position="6"/>
        <end position="40"/>
    </location>
</feature>
<sequence>MFSLARRLWLAWRQEVYSRKILARLSDAQLKDIGLTGDDIKRYR</sequence>
<comment type="caution">
    <text evidence="2">The sequence shown here is derived from an EMBL/GenBank/DDBJ whole genome shotgun (WGS) entry which is preliminary data.</text>
</comment>
<accession>A0ABV4EEX3</accession>
<name>A0ABV4EEX3_9GAMM</name>
<evidence type="ECO:0000259" key="1">
    <source>
        <dbReference type="Pfam" id="PF06568"/>
    </source>
</evidence>
<dbReference type="EMBL" id="JBGFFX010000022">
    <property type="protein sequence ID" value="MEY8773326.1"/>
    <property type="molecule type" value="Genomic_DNA"/>
</dbReference>
<evidence type="ECO:0000313" key="3">
    <source>
        <dbReference type="Proteomes" id="UP001565243"/>
    </source>
</evidence>
<gene>
    <name evidence="2" type="ORF">AB6T85_23265</name>
</gene>
<dbReference type="Proteomes" id="UP001565243">
    <property type="component" value="Unassembled WGS sequence"/>
</dbReference>
<reference evidence="2 3" key="1">
    <citation type="submission" date="2024-07" db="EMBL/GenBank/DDBJ databases">
        <authorList>
            <person name="Hebao G."/>
        </authorList>
    </citation>
    <scope>NUCLEOTIDE SEQUENCE [LARGE SCALE GENOMIC DNA]</scope>
    <source>
        <strain evidence="2 3">ACCC 02193</strain>
    </source>
</reference>
<dbReference type="InterPro" id="IPR009506">
    <property type="entry name" value="YjiS-like"/>
</dbReference>
<protein>
    <submittedName>
        <fullName evidence="2">DUF1127 domain-containing protein</fullName>
    </submittedName>
</protein>
<dbReference type="Pfam" id="PF06568">
    <property type="entry name" value="YjiS-like"/>
    <property type="match status" value="1"/>
</dbReference>
<evidence type="ECO:0000313" key="2">
    <source>
        <dbReference type="EMBL" id="MEY8773326.1"/>
    </source>
</evidence>
<proteinExistence type="predicted"/>
<dbReference type="RefSeq" id="WP_253456282.1">
    <property type="nucleotide sequence ID" value="NZ_JBGFFX010000022.1"/>
</dbReference>
<keyword evidence="3" id="KW-1185">Reference proteome</keyword>